<name>A0A1M4EBE0_9ACTN</name>
<reference evidence="2" key="1">
    <citation type="submission" date="2016-04" db="EMBL/GenBank/DDBJ databases">
        <authorList>
            <person name="Evans L.H."/>
            <person name="Alamgir A."/>
            <person name="Owens N."/>
            <person name="Weber N.D."/>
            <person name="Virtaneva K."/>
            <person name="Barbian K."/>
            <person name="Babar A."/>
            <person name="Rosenke K."/>
        </authorList>
    </citation>
    <scope>NUCLEOTIDE SEQUENCE</scope>
    <source>
        <strain evidence="2">Nono1</strain>
    </source>
</reference>
<evidence type="ECO:0000256" key="1">
    <source>
        <dbReference type="SAM" id="MobiDB-lite"/>
    </source>
</evidence>
<organism evidence="2">
    <name type="scientific">Nonomuraea gerenzanensis</name>
    <dbReference type="NCBI Taxonomy" id="93944"/>
    <lineage>
        <taxon>Bacteria</taxon>
        <taxon>Bacillati</taxon>
        <taxon>Actinomycetota</taxon>
        <taxon>Actinomycetes</taxon>
        <taxon>Streptosporangiales</taxon>
        <taxon>Streptosporangiaceae</taxon>
        <taxon>Nonomuraea</taxon>
    </lineage>
</organism>
<protein>
    <submittedName>
        <fullName evidence="2">Mobile element protein</fullName>
    </submittedName>
</protein>
<dbReference type="RefSeq" id="WP_397351724.1">
    <property type="nucleotide sequence ID" value="NZ_CP084058.1"/>
</dbReference>
<evidence type="ECO:0000313" key="2">
    <source>
        <dbReference type="EMBL" id="SBO96267.1"/>
    </source>
</evidence>
<dbReference type="AlphaFoldDB" id="A0A1M4EBE0"/>
<dbReference type="EMBL" id="LT559118">
    <property type="protein sequence ID" value="SBO96267.1"/>
    <property type="molecule type" value="Genomic_DNA"/>
</dbReference>
<gene>
    <name evidence="2" type="ORF">BN4615_P5783</name>
</gene>
<feature type="region of interest" description="Disordered" evidence="1">
    <location>
        <begin position="1"/>
        <end position="24"/>
    </location>
</feature>
<accession>A0A1M4EBE0</accession>
<proteinExistence type="predicted"/>
<sequence>MVQVVHHEFSVSPARPWQRGSGENAHGLLRQHFPEDTGLSVHTRAQGDAVAAEPNSRPCATLD</sequence>